<feature type="region of interest" description="Disordered" evidence="4">
    <location>
        <begin position="405"/>
        <end position="450"/>
    </location>
</feature>
<evidence type="ECO:0000256" key="3">
    <source>
        <dbReference type="RuleBase" id="RU369035"/>
    </source>
</evidence>
<feature type="region of interest" description="Disordered" evidence="4">
    <location>
        <begin position="758"/>
        <end position="796"/>
    </location>
</feature>
<evidence type="ECO:0000256" key="1">
    <source>
        <dbReference type="ARBA" id="ARBA00022737"/>
    </source>
</evidence>
<dbReference type="InterPro" id="IPR008847">
    <property type="entry name" value="Suf"/>
</dbReference>
<reference evidence="6 7" key="1">
    <citation type="journal article" date="2016" name="Mol. Biol. Evol.">
        <title>Comparative Genomics of Early-Diverging Mushroom-Forming Fungi Provides Insights into the Origins of Lignocellulose Decay Capabilities.</title>
        <authorList>
            <person name="Nagy L.G."/>
            <person name="Riley R."/>
            <person name="Tritt A."/>
            <person name="Adam C."/>
            <person name="Daum C."/>
            <person name="Floudas D."/>
            <person name="Sun H."/>
            <person name="Yadav J.S."/>
            <person name="Pangilinan J."/>
            <person name="Larsson K.H."/>
            <person name="Matsuura K."/>
            <person name="Barry K."/>
            <person name="Labutti K."/>
            <person name="Kuo R."/>
            <person name="Ohm R.A."/>
            <person name="Bhattacharya S.S."/>
            <person name="Shirouzu T."/>
            <person name="Yoshinaga Y."/>
            <person name="Martin F.M."/>
            <person name="Grigoriev I.V."/>
            <person name="Hibbett D.S."/>
        </authorList>
    </citation>
    <scope>NUCLEOTIDE SEQUENCE [LARGE SCALE GENOMIC DNA]</scope>
    <source>
        <strain evidence="6 7">93-53</strain>
    </source>
</reference>
<dbReference type="GO" id="GO:0005737">
    <property type="term" value="C:cytoplasm"/>
    <property type="evidence" value="ECO:0007669"/>
    <property type="project" value="UniProtKB-SubCell"/>
</dbReference>
<dbReference type="STRING" id="1314785.A0A165BVJ3"/>
<keyword evidence="3" id="KW-0963">Cytoplasm</keyword>
<evidence type="ECO:0000313" key="6">
    <source>
        <dbReference type="EMBL" id="KZT01729.1"/>
    </source>
</evidence>
<dbReference type="OrthoDB" id="26282at2759"/>
<evidence type="ECO:0000256" key="2">
    <source>
        <dbReference type="ARBA" id="ARBA00023242"/>
    </source>
</evidence>
<dbReference type="SUPFAM" id="SSF48452">
    <property type="entry name" value="TPR-like"/>
    <property type="match status" value="2"/>
</dbReference>
<dbReference type="FunCoup" id="A0A165BVJ3">
    <property type="interactions" value="914"/>
</dbReference>
<feature type="compositionally biased region" description="Basic and acidic residues" evidence="4">
    <location>
        <begin position="675"/>
        <end position="684"/>
    </location>
</feature>
<feature type="compositionally biased region" description="Basic and acidic residues" evidence="4">
    <location>
        <begin position="695"/>
        <end position="713"/>
    </location>
</feature>
<dbReference type="RefSeq" id="XP_040759469.1">
    <property type="nucleotide sequence ID" value="XM_040905058.1"/>
</dbReference>
<dbReference type="GO" id="GO:0005634">
    <property type="term" value="C:nucleus"/>
    <property type="evidence" value="ECO:0007669"/>
    <property type="project" value="UniProtKB-SubCell"/>
</dbReference>
<keyword evidence="1" id="KW-0677">Repeat</keyword>
<dbReference type="InterPro" id="IPR011990">
    <property type="entry name" value="TPR-like_helical_dom_sf"/>
</dbReference>
<dbReference type="PANTHER" id="PTHR19980:SF0">
    <property type="entry name" value="CLEAVAGE STIMULATION FACTOR SUBUNIT 3"/>
    <property type="match status" value="1"/>
</dbReference>
<comment type="function">
    <text evidence="3">Component of the cleavage factor IA (CFIA) complex, which is involved in the endonucleolytic cleavage during polyadenylation-dependent pre-mRNA 3'-end formation.</text>
</comment>
<name>A0A165BVJ3_9APHY</name>
<evidence type="ECO:0000256" key="4">
    <source>
        <dbReference type="SAM" id="MobiDB-lite"/>
    </source>
</evidence>
<feature type="compositionally biased region" description="Polar residues" evidence="4">
    <location>
        <begin position="411"/>
        <end position="440"/>
    </location>
</feature>
<gene>
    <name evidence="6" type="ORF">LAESUDRAFT_663370</name>
</gene>
<sequence>MRRRSRQRDDISNVVRQINPDSLPRLSSIYNVRTVKQEPTPPPPSEYDQLRTQLRQKPFEADTWLRLVDIAEDSGNIEMIKETYEGLLEAYPNTSSAQIAYLNHFLDNPETFGFAESLFKRFLRTSSSVDLWKVYLTYVRRVNTGPNARDVVRKSYEYALNHIGQDKDSSEIWTEYIQFLRSGETTTTWEEQQKLDAIRKAYSRAAQAPMENTKKLWKEYQDFENSLNKITAKKFLSNLQQGHIQARTVLSQLQEHLTMLFSPPPPSRTARPPIWLPRQPEFNARDKTLVGRWQAYLKWEEGNPLEIEEKDKATLHSRLKAVYRKAIVRMRFFSEIWYMAYVWTNSIGKTDEALAILKAGIDANPSSFVLNFAYAEALEIRQNYSEVHATFTKFLDVLRQDPEEVERRVSAENSSPSTAPNSQREPLNPPSQFSPFVSQVSEERPSKNKELHERRTDYGIAWIMYMRFGRRAEGLKSSRAVFGKARRDRWTPWEVFEAAALMEYHCTKTTDVASRIFEKGMGIFGDEVEFVIHYLGFLISLNDENNARALFERVVRTLPPDRARPLWERWSRHVHQFGDLDASRKLEARMAEAYPTDPPIKCFAERYKYLGTDAIAVRDLGFTVSRQGSMNHGCPDGSTLGRTDAQLSLMFNASTTQDESRESDFGPPSKRQRPASRERDMWDGRRRRHGTPPWQRDRSREGPLRRFSKEEKEENPVMLPPVLSWFVSVLPEPTAFDGPIFRTDDLMQVFRNVVIPSTSSVSRVRTPAPPPRAGKLRGGPPPDYGPYQRSGRRGRF</sequence>
<dbReference type="AlphaFoldDB" id="A0A165BVJ3"/>
<dbReference type="GO" id="GO:0003729">
    <property type="term" value="F:mRNA binding"/>
    <property type="evidence" value="ECO:0007669"/>
    <property type="project" value="TreeGrafter"/>
</dbReference>
<keyword evidence="7" id="KW-1185">Reference proteome</keyword>
<feature type="region of interest" description="Disordered" evidence="4">
    <location>
        <begin position="654"/>
        <end position="713"/>
    </location>
</feature>
<keyword evidence="2 3" id="KW-0539">Nucleus</keyword>
<organism evidence="6 7">
    <name type="scientific">Laetiporus sulphureus 93-53</name>
    <dbReference type="NCBI Taxonomy" id="1314785"/>
    <lineage>
        <taxon>Eukaryota</taxon>
        <taxon>Fungi</taxon>
        <taxon>Dikarya</taxon>
        <taxon>Basidiomycota</taxon>
        <taxon>Agaricomycotina</taxon>
        <taxon>Agaricomycetes</taxon>
        <taxon>Polyporales</taxon>
        <taxon>Laetiporus</taxon>
    </lineage>
</organism>
<dbReference type="GeneID" id="63822088"/>
<dbReference type="SMART" id="SM00386">
    <property type="entry name" value="HAT"/>
    <property type="match status" value="7"/>
</dbReference>
<dbReference type="EMBL" id="KV427660">
    <property type="protein sequence ID" value="KZT01729.1"/>
    <property type="molecule type" value="Genomic_DNA"/>
</dbReference>
<feature type="domain" description="Suppressor of forked" evidence="5">
    <location>
        <begin position="48"/>
        <end position="619"/>
    </location>
</feature>
<dbReference type="Pfam" id="PF05843">
    <property type="entry name" value="Suf"/>
    <property type="match status" value="1"/>
</dbReference>
<dbReference type="GO" id="GO:0180010">
    <property type="term" value="P:co-transcriptional mRNA 3'-end processing, cleavage and polyadenylation pathway"/>
    <property type="evidence" value="ECO:0007669"/>
    <property type="project" value="UniProtKB-UniRule"/>
</dbReference>
<evidence type="ECO:0000259" key="5">
    <source>
        <dbReference type="Pfam" id="PF05843"/>
    </source>
</evidence>
<dbReference type="Gene3D" id="1.25.40.1040">
    <property type="match status" value="1"/>
</dbReference>
<keyword evidence="3" id="KW-0507">mRNA processing</keyword>
<comment type="subcellular location">
    <subcellularLocation>
        <location evidence="3">Nucleus</location>
    </subcellularLocation>
    <subcellularLocation>
        <location evidence="3">Cytoplasm</location>
    </subcellularLocation>
    <text evidence="3">Nucleus and/or cytoplasm.</text>
</comment>
<accession>A0A165BVJ3</accession>
<evidence type="ECO:0000313" key="7">
    <source>
        <dbReference type="Proteomes" id="UP000076871"/>
    </source>
</evidence>
<dbReference type="InParanoid" id="A0A165BVJ3"/>
<proteinExistence type="predicted"/>
<protein>
    <recommendedName>
        <fullName evidence="3">mRNA 3'-end-processing protein RNA14</fullName>
    </recommendedName>
</protein>
<feature type="compositionally biased region" description="Basic and acidic residues" evidence="4">
    <location>
        <begin position="441"/>
        <end position="450"/>
    </location>
</feature>
<dbReference type="InterPro" id="IPR003107">
    <property type="entry name" value="HAT"/>
</dbReference>
<dbReference type="Proteomes" id="UP000076871">
    <property type="component" value="Unassembled WGS sequence"/>
</dbReference>
<dbReference type="PANTHER" id="PTHR19980">
    <property type="entry name" value="RNA CLEAVAGE STIMULATION FACTOR"/>
    <property type="match status" value="1"/>
</dbReference>
<dbReference type="InterPro" id="IPR045243">
    <property type="entry name" value="Rna14-like"/>
</dbReference>